<dbReference type="EMBL" id="JAJAQI010000015">
    <property type="protein sequence ID" value="MCB4822456.1"/>
    <property type="molecule type" value="Genomic_DNA"/>
</dbReference>
<accession>A0A9X1ICT3</accession>
<evidence type="ECO:0000256" key="1">
    <source>
        <dbReference type="SAM" id="MobiDB-lite"/>
    </source>
</evidence>
<dbReference type="AlphaFoldDB" id="A0A9X1ICT3"/>
<dbReference type="GO" id="GO:0008270">
    <property type="term" value="F:zinc ion binding"/>
    <property type="evidence" value="ECO:0007669"/>
    <property type="project" value="InterPro"/>
</dbReference>
<dbReference type="PANTHER" id="PTHR43844">
    <property type="entry name" value="METHIONINE SYNTHASE"/>
    <property type="match status" value="1"/>
</dbReference>
<dbReference type="PANTHER" id="PTHR43844:SF1">
    <property type="entry name" value="METHIONINE SYNTHASE"/>
    <property type="match status" value="1"/>
</dbReference>
<name>A0A9X1ICT3_9PROT</name>
<dbReference type="InterPro" id="IPR002629">
    <property type="entry name" value="Met_Synth_C/arc"/>
</dbReference>
<dbReference type="Proteomes" id="UP001139311">
    <property type="component" value="Unassembled WGS sequence"/>
</dbReference>
<feature type="region of interest" description="Disordered" evidence="1">
    <location>
        <begin position="1"/>
        <end position="22"/>
    </location>
</feature>
<protein>
    <submittedName>
        <fullName evidence="2">Cobalamin-independent methionine synthase II family protein</fullName>
    </submittedName>
</protein>
<dbReference type="GO" id="GO:0003871">
    <property type="term" value="F:5-methyltetrahydropteroyltriglutamate-homocysteine S-methyltransferase activity"/>
    <property type="evidence" value="ECO:0007669"/>
    <property type="project" value="InterPro"/>
</dbReference>
<dbReference type="SUPFAM" id="SSF51726">
    <property type="entry name" value="UROD/MetE-like"/>
    <property type="match status" value="1"/>
</dbReference>
<organism evidence="2 3">
    <name type="scientific">Roseicella aerolata</name>
    <dbReference type="NCBI Taxonomy" id="2883479"/>
    <lineage>
        <taxon>Bacteria</taxon>
        <taxon>Pseudomonadati</taxon>
        <taxon>Pseudomonadota</taxon>
        <taxon>Alphaproteobacteria</taxon>
        <taxon>Acetobacterales</taxon>
        <taxon>Roseomonadaceae</taxon>
        <taxon>Roseicella</taxon>
    </lineage>
</organism>
<dbReference type="CDD" id="cd03311">
    <property type="entry name" value="CIMS_C_terminal_like"/>
    <property type="match status" value="1"/>
</dbReference>
<keyword evidence="3" id="KW-1185">Reference proteome</keyword>
<gene>
    <name evidence="2" type="ORF">LHA35_11985</name>
</gene>
<sequence length="393" mass="42768">MQRSEDRILTTHTGSLPRPPGLTQLYARRARGEPVDEPALEAAGREALQRIVPAQIEAGLDVINNGEQQRDSFALYLRHRLTGIGGESIRTTFADIDAYPEFKAEFTRQAGAKEAVSNTAHLPAAIGPVAYADPRVIEAECGDFAVALAPVAGRYVEAFLTAPSPGIVASIVQNRHYATEDAYLDALARALAVEYRAVVAHGFLLQLDCPDLALERHCSYRDRPLSDFLGFVERVVAAINAALAGIPRERVRLHVCWGNYEAPHDQDVPLEAILPILLRAEVGGLVLPFANPRHAHEVRCLERMPLAADQVMVAGVIDTLTNFVEHPEVVAERIIRVAQAVGDPRRVLAGTDCGFDTSAGRGRVAPDVVWAKLRSLAEGARLASARLFPAQRR</sequence>
<comment type="caution">
    <text evidence="2">The sequence shown here is derived from an EMBL/GenBank/DDBJ whole genome shotgun (WGS) entry which is preliminary data.</text>
</comment>
<evidence type="ECO:0000313" key="2">
    <source>
        <dbReference type="EMBL" id="MCB4822456.1"/>
    </source>
</evidence>
<dbReference type="InterPro" id="IPR038071">
    <property type="entry name" value="UROD/MetE-like_sf"/>
</dbReference>
<proteinExistence type="predicted"/>
<reference evidence="2" key="1">
    <citation type="submission" date="2021-10" db="EMBL/GenBank/DDBJ databases">
        <title>Roseicella aerolatum sp. nov., isolated from aerosols of e-waste dismantling site.</title>
        <authorList>
            <person name="Qin T."/>
        </authorList>
    </citation>
    <scope>NUCLEOTIDE SEQUENCE</scope>
    <source>
        <strain evidence="2">GB24</strain>
    </source>
</reference>
<dbReference type="GO" id="GO:0009086">
    <property type="term" value="P:methionine biosynthetic process"/>
    <property type="evidence" value="ECO:0007669"/>
    <property type="project" value="InterPro"/>
</dbReference>
<dbReference type="Gene3D" id="3.20.20.210">
    <property type="match status" value="1"/>
</dbReference>
<evidence type="ECO:0000313" key="3">
    <source>
        <dbReference type="Proteomes" id="UP001139311"/>
    </source>
</evidence>
<dbReference type="RefSeq" id="WP_226608504.1">
    <property type="nucleotide sequence ID" value="NZ_JAJAQI010000015.1"/>
</dbReference>